<dbReference type="Gene3D" id="1.10.238.70">
    <property type="match status" value="1"/>
</dbReference>
<dbReference type="SUPFAM" id="SSF52540">
    <property type="entry name" value="P-loop containing nucleoside triphosphate hydrolases"/>
    <property type="match status" value="1"/>
</dbReference>
<dbReference type="Gene3D" id="3.40.50.300">
    <property type="entry name" value="P-loop containing nucleotide triphosphate hydrolases"/>
    <property type="match status" value="1"/>
</dbReference>
<evidence type="ECO:0008006" key="3">
    <source>
        <dbReference type="Google" id="ProtNLM"/>
    </source>
</evidence>
<dbReference type="InterPro" id="IPR023191">
    <property type="entry name" value="DNMP_kinase_N"/>
</dbReference>
<dbReference type="Proteomes" id="UP000826462">
    <property type="component" value="Chromosome 1"/>
</dbReference>
<accession>A0ABX8UMC2</accession>
<dbReference type="InterPro" id="IPR027417">
    <property type="entry name" value="P-loop_NTPase"/>
</dbReference>
<reference evidence="1 2" key="1">
    <citation type="submission" date="2021-07" db="EMBL/GenBank/DDBJ databases">
        <title>Paraburkholderia edwinii protects Aspergillus sp. from phenazines by acting as a toxin sponge.</title>
        <authorList>
            <person name="Dahlstrom K.M."/>
            <person name="Newman D.K."/>
        </authorList>
    </citation>
    <scope>NUCLEOTIDE SEQUENCE [LARGE SCALE GENOMIC DNA]</scope>
    <source>
        <strain evidence="1 2">Pe01</strain>
    </source>
</reference>
<dbReference type="EMBL" id="CP080095">
    <property type="protein sequence ID" value="QYD70140.1"/>
    <property type="molecule type" value="Genomic_DNA"/>
</dbReference>
<proteinExistence type="predicted"/>
<sequence length="232" mass="26292">MTKIIGITGLAGAGKDSFASQLQRALTINGFESRIDSFADPIRKISQRMGLEPYDRERKEVKHAMGPDDFNDRLYEAIEAVLAERLEDNDRALLYAYTVEACDRFIIDRDATYPTMHISPREFMQVLGTEGGQRIRKGLWVDSALMRWRSMPGYTLVADCRFEYEIRQIDHLFVVVRPGVVRVNEHASEDLPDRLTKGLRPAFVQLDKLHYIENDGGLSDLATLASDAAVLI</sequence>
<protein>
    <recommendedName>
        <fullName evidence="3">DNMP kinase</fullName>
    </recommendedName>
</protein>
<keyword evidence="2" id="KW-1185">Reference proteome</keyword>
<evidence type="ECO:0000313" key="1">
    <source>
        <dbReference type="EMBL" id="QYD70140.1"/>
    </source>
</evidence>
<name>A0ABX8UMC2_9BURK</name>
<dbReference type="RefSeq" id="WP_219799467.1">
    <property type="nucleotide sequence ID" value="NZ_CP080095.1"/>
</dbReference>
<gene>
    <name evidence="1" type="ORF">KZJ38_07485</name>
</gene>
<evidence type="ECO:0000313" key="2">
    <source>
        <dbReference type="Proteomes" id="UP000826462"/>
    </source>
</evidence>
<organism evidence="1 2">
    <name type="scientific">Paraburkholderia edwinii</name>
    <dbReference type="NCBI Taxonomy" id="2861782"/>
    <lineage>
        <taxon>Bacteria</taxon>
        <taxon>Pseudomonadati</taxon>
        <taxon>Pseudomonadota</taxon>
        <taxon>Betaproteobacteria</taxon>
        <taxon>Burkholderiales</taxon>
        <taxon>Burkholderiaceae</taxon>
        <taxon>Paraburkholderia</taxon>
    </lineage>
</organism>